<protein>
    <submittedName>
        <fullName evidence="2">Uncharacterized protein</fullName>
    </submittedName>
</protein>
<evidence type="ECO:0000313" key="3">
    <source>
        <dbReference type="Proteomes" id="UP000243217"/>
    </source>
</evidence>
<accession>A0A1V9YU50</accession>
<feature type="transmembrane region" description="Helical" evidence="1">
    <location>
        <begin position="573"/>
        <end position="597"/>
    </location>
</feature>
<keyword evidence="1" id="KW-0472">Membrane</keyword>
<dbReference type="EMBL" id="JNBS01002783">
    <property type="protein sequence ID" value="OQR89305.1"/>
    <property type="molecule type" value="Genomic_DNA"/>
</dbReference>
<proteinExistence type="predicted"/>
<feature type="non-terminal residue" evidence="2">
    <location>
        <position position="598"/>
    </location>
</feature>
<keyword evidence="1" id="KW-0812">Transmembrane</keyword>
<name>A0A1V9YU50_9STRA</name>
<evidence type="ECO:0000313" key="2">
    <source>
        <dbReference type="EMBL" id="OQR89305.1"/>
    </source>
</evidence>
<reference evidence="2 3" key="1">
    <citation type="journal article" date="2014" name="Genome Biol. Evol.">
        <title>The secreted proteins of Achlya hypogyna and Thraustotheca clavata identify the ancestral oomycete secretome and reveal gene acquisitions by horizontal gene transfer.</title>
        <authorList>
            <person name="Misner I."/>
            <person name="Blouin N."/>
            <person name="Leonard G."/>
            <person name="Richards T.A."/>
            <person name="Lane C.E."/>
        </authorList>
    </citation>
    <scope>NUCLEOTIDE SEQUENCE [LARGE SCALE GENOMIC DNA]</scope>
    <source>
        <strain evidence="2 3">ATCC 34112</strain>
    </source>
</reference>
<dbReference type="OrthoDB" id="10594586at2759"/>
<gene>
    <name evidence="2" type="ORF">THRCLA_09802</name>
</gene>
<dbReference type="STRING" id="74557.A0A1V9YU50"/>
<organism evidence="2 3">
    <name type="scientific">Thraustotheca clavata</name>
    <dbReference type="NCBI Taxonomy" id="74557"/>
    <lineage>
        <taxon>Eukaryota</taxon>
        <taxon>Sar</taxon>
        <taxon>Stramenopiles</taxon>
        <taxon>Oomycota</taxon>
        <taxon>Saprolegniomycetes</taxon>
        <taxon>Saprolegniales</taxon>
        <taxon>Achlyaceae</taxon>
        <taxon>Thraustotheca</taxon>
    </lineage>
</organism>
<evidence type="ECO:0000256" key="1">
    <source>
        <dbReference type="SAM" id="Phobius"/>
    </source>
</evidence>
<keyword evidence="1" id="KW-1133">Transmembrane helix</keyword>
<sequence>MESGIDVISIKVSRSDIVWATLKEVCGIAYMLGSVGLSVYCVYALYPYLNNDFIWAGYASANVFTSLNNLYNMQLTQFITTTELNIFEPLNTLSIHDKIGVSSAYPRYIMYNDLSSLDAAVHGLRNIDIVDIVYMVTQYCWVDFDKRWAMAHTSMRQKRCWQRYQSNGAVYLETVLRNIDFQAWSDTTQGLFDARIAAGVLENPTGAAFLQYLNQHILLPVDNEVEFLQLKGVHNFILQYSNQYQIGIHETIDIENAMGVTWSLPIKSVATWHRGTLWTTKYMYSGLQFDLYTPTGNMSLVQNASTFFGLKNDNMMEETSVMFPLTSQLKAVHNHIGPFVTIDLFLLPPPPELFQIIQRFRSIVQTTLKTTTEFGIELMAMGTYELHPTPPPWQKQSLTFYGGSPMCGFGTGFSFVQESFGFDDACASQQALTIELNPYSSLFAYSLTQATSATACQLVPLSEVALCQNAFLSFKALSAMVPELSTIKTPKSVERLNLSYMQLISNGSNRNITLDSQPLLQPGFSFFGWMAIYDWAWNLREAVSFEGDNGTYALMSYSTPLVASTQLAATSGLVGVAIVSFTFWVLYCPMGCPWFVFN</sequence>
<dbReference type="Proteomes" id="UP000243217">
    <property type="component" value="Unassembled WGS sequence"/>
</dbReference>
<dbReference type="AlphaFoldDB" id="A0A1V9YU50"/>
<keyword evidence="3" id="KW-1185">Reference proteome</keyword>
<comment type="caution">
    <text evidence="2">The sequence shown here is derived from an EMBL/GenBank/DDBJ whole genome shotgun (WGS) entry which is preliminary data.</text>
</comment>